<organism evidence="2 3">
    <name type="scientific">Coprinellus micaceus</name>
    <name type="common">Glistening ink-cap mushroom</name>
    <name type="synonym">Coprinus micaceus</name>
    <dbReference type="NCBI Taxonomy" id="71717"/>
    <lineage>
        <taxon>Eukaryota</taxon>
        <taxon>Fungi</taxon>
        <taxon>Dikarya</taxon>
        <taxon>Basidiomycota</taxon>
        <taxon>Agaricomycotina</taxon>
        <taxon>Agaricomycetes</taxon>
        <taxon>Agaricomycetidae</taxon>
        <taxon>Agaricales</taxon>
        <taxon>Agaricineae</taxon>
        <taxon>Psathyrellaceae</taxon>
        <taxon>Coprinellus</taxon>
    </lineage>
</organism>
<feature type="region of interest" description="Disordered" evidence="1">
    <location>
        <begin position="54"/>
        <end position="115"/>
    </location>
</feature>
<reference evidence="2 3" key="1">
    <citation type="journal article" date="2019" name="Nat. Ecol. Evol.">
        <title>Megaphylogeny resolves global patterns of mushroom evolution.</title>
        <authorList>
            <person name="Varga T."/>
            <person name="Krizsan K."/>
            <person name="Foldi C."/>
            <person name="Dima B."/>
            <person name="Sanchez-Garcia M."/>
            <person name="Sanchez-Ramirez S."/>
            <person name="Szollosi G.J."/>
            <person name="Szarkandi J.G."/>
            <person name="Papp V."/>
            <person name="Albert L."/>
            <person name="Andreopoulos W."/>
            <person name="Angelini C."/>
            <person name="Antonin V."/>
            <person name="Barry K.W."/>
            <person name="Bougher N.L."/>
            <person name="Buchanan P."/>
            <person name="Buyck B."/>
            <person name="Bense V."/>
            <person name="Catcheside P."/>
            <person name="Chovatia M."/>
            <person name="Cooper J."/>
            <person name="Damon W."/>
            <person name="Desjardin D."/>
            <person name="Finy P."/>
            <person name="Geml J."/>
            <person name="Haridas S."/>
            <person name="Hughes K."/>
            <person name="Justo A."/>
            <person name="Karasinski D."/>
            <person name="Kautmanova I."/>
            <person name="Kiss B."/>
            <person name="Kocsube S."/>
            <person name="Kotiranta H."/>
            <person name="LaButti K.M."/>
            <person name="Lechner B.E."/>
            <person name="Liimatainen K."/>
            <person name="Lipzen A."/>
            <person name="Lukacs Z."/>
            <person name="Mihaltcheva S."/>
            <person name="Morgado L.N."/>
            <person name="Niskanen T."/>
            <person name="Noordeloos M.E."/>
            <person name="Ohm R.A."/>
            <person name="Ortiz-Santana B."/>
            <person name="Ovrebo C."/>
            <person name="Racz N."/>
            <person name="Riley R."/>
            <person name="Savchenko A."/>
            <person name="Shiryaev A."/>
            <person name="Soop K."/>
            <person name="Spirin V."/>
            <person name="Szebenyi C."/>
            <person name="Tomsovsky M."/>
            <person name="Tulloss R.E."/>
            <person name="Uehling J."/>
            <person name="Grigoriev I.V."/>
            <person name="Vagvolgyi C."/>
            <person name="Papp T."/>
            <person name="Martin F.M."/>
            <person name="Miettinen O."/>
            <person name="Hibbett D.S."/>
            <person name="Nagy L.G."/>
        </authorList>
    </citation>
    <scope>NUCLEOTIDE SEQUENCE [LARGE SCALE GENOMIC DNA]</scope>
    <source>
        <strain evidence="2 3">FP101781</strain>
    </source>
</reference>
<comment type="caution">
    <text evidence="2">The sequence shown here is derived from an EMBL/GenBank/DDBJ whole genome shotgun (WGS) entry which is preliminary data.</text>
</comment>
<name>A0A4Y7T1F9_COPMI</name>
<evidence type="ECO:0000313" key="3">
    <source>
        <dbReference type="Proteomes" id="UP000298030"/>
    </source>
</evidence>
<sequence>MKRVAGRLLKHTFLSICLRGKKLAGFQDVGDPLFCRKVFPARSSFGGEIVKKPHSALSKKGPCRCSRTPSCSPGPQRWPWDPVRRKRRTKQSGIFASLPKPSTTEAPMSDIPLLL</sequence>
<evidence type="ECO:0000256" key="1">
    <source>
        <dbReference type="SAM" id="MobiDB-lite"/>
    </source>
</evidence>
<protein>
    <submittedName>
        <fullName evidence="2">Uncharacterized protein</fullName>
    </submittedName>
</protein>
<keyword evidence="3" id="KW-1185">Reference proteome</keyword>
<accession>A0A4Y7T1F9</accession>
<proteinExistence type="predicted"/>
<dbReference type="EMBL" id="QPFP01000037">
    <property type="protein sequence ID" value="TEB27784.1"/>
    <property type="molecule type" value="Genomic_DNA"/>
</dbReference>
<dbReference type="AlphaFoldDB" id="A0A4Y7T1F9"/>
<dbReference type="Proteomes" id="UP000298030">
    <property type="component" value="Unassembled WGS sequence"/>
</dbReference>
<feature type="non-terminal residue" evidence="2">
    <location>
        <position position="115"/>
    </location>
</feature>
<evidence type="ECO:0000313" key="2">
    <source>
        <dbReference type="EMBL" id="TEB27784.1"/>
    </source>
</evidence>
<gene>
    <name evidence="2" type="ORF">FA13DRAFT_1736254</name>
</gene>